<sequence>MQADFTLEGELANSWQGREGVTDGRSSCNTWQPESFLDDQQAVWKVGTEVSSHKENLCICDCSIAVTNKVQLFNDKNQKQILTIFETIYHPFDKPELTLIMLIMSKNTSHLF</sequence>
<dbReference type="AlphaFoldDB" id="A0A2D4LD46"/>
<name>A0A2D4LD46_9SAUR</name>
<accession>A0A2D4LD46</accession>
<reference evidence="1" key="2">
    <citation type="submission" date="2017-11" db="EMBL/GenBank/DDBJ databases">
        <title>Coralsnake Venomics: Analyses of Venom Gland Transcriptomes and Proteomes of Six Brazilian Taxa.</title>
        <authorList>
            <person name="Aird S.D."/>
            <person name="Jorge da Silva N."/>
            <person name="Qiu L."/>
            <person name="Villar-Briones A."/>
            <person name="Aparecida-Saddi V."/>
            <person name="Campos-Telles M.P."/>
            <person name="Grau M."/>
            <person name="Mikheyev A.S."/>
        </authorList>
    </citation>
    <scope>NUCLEOTIDE SEQUENCE</scope>
    <source>
        <tissue evidence="1">Venom_gland</tissue>
    </source>
</reference>
<organism evidence="1">
    <name type="scientific">Micrurus spixii</name>
    <name type="common">Amazon coral snake</name>
    <dbReference type="NCBI Taxonomy" id="129469"/>
    <lineage>
        <taxon>Eukaryota</taxon>
        <taxon>Metazoa</taxon>
        <taxon>Chordata</taxon>
        <taxon>Craniata</taxon>
        <taxon>Vertebrata</taxon>
        <taxon>Euteleostomi</taxon>
        <taxon>Lepidosauria</taxon>
        <taxon>Squamata</taxon>
        <taxon>Bifurcata</taxon>
        <taxon>Unidentata</taxon>
        <taxon>Episquamata</taxon>
        <taxon>Toxicofera</taxon>
        <taxon>Serpentes</taxon>
        <taxon>Colubroidea</taxon>
        <taxon>Elapidae</taxon>
        <taxon>Elapinae</taxon>
        <taxon>Micrurus</taxon>
    </lineage>
</organism>
<protein>
    <submittedName>
        <fullName evidence="1">Uncharacterized protein</fullName>
    </submittedName>
</protein>
<reference evidence="1" key="1">
    <citation type="submission" date="2017-07" db="EMBL/GenBank/DDBJ databases">
        <authorList>
            <person name="Mikheyev A."/>
            <person name="Grau M."/>
        </authorList>
    </citation>
    <scope>NUCLEOTIDE SEQUENCE</scope>
    <source>
        <tissue evidence="1">Venom_gland</tissue>
    </source>
</reference>
<proteinExistence type="predicted"/>
<dbReference type="EMBL" id="IACM01004202">
    <property type="protein sequence ID" value="LAB18951.1"/>
    <property type="molecule type" value="Transcribed_RNA"/>
</dbReference>
<evidence type="ECO:0000313" key="1">
    <source>
        <dbReference type="EMBL" id="LAB18951.1"/>
    </source>
</evidence>